<feature type="domain" description="SnoaL-like" evidence="1">
    <location>
        <begin position="11"/>
        <end position="122"/>
    </location>
</feature>
<dbReference type="AlphaFoldDB" id="A0AAU6WM15"/>
<dbReference type="RefSeq" id="WP_345765992.1">
    <property type="nucleotide sequence ID" value="NZ_CP154834.1"/>
</dbReference>
<evidence type="ECO:0000313" key="3">
    <source>
        <dbReference type="Proteomes" id="UP001463665"/>
    </source>
</evidence>
<organism evidence="2 3">
    <name type="scientific">Chryseobacterium endophyticum</name>
    <dbReference type="NCBI Taxonomy" id="1854762"/>
    <lineage>
        <taxon>Bacteria</taxon>
        <taxon>Pseudomonadati</taxon>
        <taxon>Bacteroidota</taxon>
        <taxon>Flavobacteriia</taxon>
        <taxon>Flavobacteriales</taxon>
        <taxon>Weeksellaceae</taxon>
        <taxon>Chryseobacterium group</taxon>
        <taxon>Chryseobacterium</taxon>
    </lineage>
</organism>
<name>A0AAU6WM15_9FLAO</name>
<evidence type="ECO:0000259" key="1">
    <source>
        <dbReference type="Pfam" id="PF12680"/>
    </source>
</evidence>
<protein>
    <submittedName>
        <fullName evidence="2">Nuclear transport factor 2 family protein</fullName>
    </submittedName>
</protein>
<evidence type="ECO:0000313" key="2">
    <source>
        <dbReference type="EMBL" id="XAO73540.1"/>
    </source>
</evidence>
<dbReference type="InterPro" id="IPR032710">
    <property type="entry name" value="NTF2-like_dom_sf"/>
</dbReference>
<dbReference type="Gene3D" id="3.10.450.50">
    <property type="match status" value="1"/>
</dbReference>
<gene>
    <name evidence="2" type="ORF">AAFP95_17680</name>
</gene>
<dbReference type="Proteomes" id="UP001463665">
    <property type="component" value="Chromosome"/>
</dbReference>
<proteinExistence type="predicted"/>
<dbReference type="Pfam" id="PF12680">
    <property type="entry name" value="SnoaL_2"/>
    <property type="match status" value="1"/>
</dbReference>
<dbReference type="InterPro" id="IPR037401">
    <property type="entry name" value="SnoaL-like"/>
</dbReference>
<sequence>MENRERYITVIENYISAYNRFDVKGMCRDLSEDILFENISDGNVDMSIKGIENFKKQTEAATAYFSERHQRIESWNFNNHVVTIEVSYQVTLAIDLPNGMKKGNMLTLKGISEFVFEDHEIISLRDIS</sequence>
<keyword evidence="3" id="KW-1185">Reference proteome</keyword>
<dbReference type="SUPFAM" id="SSF54427">
    <property type="entry name" value="NTF2-like"/>
    <property type="match status" value="1"/>
</dbReference>
<dbReference type="EMBL" id="CP154834">
    <property type="protein sequence ID" value="XAO73540.1"/>
    <property type="molecule type" value="Genomic_DNA"/>
</dbReference>
<reference evidence="2 3" key="1">
    <citation type="submission" date="2024-04" db="EMBL/GenBank/DDBJ databases">
        <title>Genome sequencing and assembly of rice foliar adapted Chryseobacterium endophyticum OsEnb-ALM-A6.</title>
        <authorList>
            <person name="Kumar S."/>
            <person name="Javed M."/>
            <person name="Chouhan V."/>
            <person name="Charishma K."/>
            <person name="Patel A."/>
            <person name="Kumar M."/>
            <person name="Sahu K.P."/>
            <person name="Kumar A."/>
        </authorList>
    </citation>
    <scope>NUCLEOTIDE SEQUENCE [LARGE SCALE GENOMIC DNA]</scope>
    <source>
        <strain evidence="2 3">OsEnb-ALM-A6</strain>
    </source>
</reference>
<accession>A0AAU6WM15</accession>